<keyword evidence="4 5" id="KW-0472">Membrane</keyword>
<dbReference type="InterPro" id="IPR006634">
    <property type="entry name" value="TLC-dom"/>
</dbReference>
<dbReference type="GO" id="GO:0016020">
    <property type="term" value="C:membrane"/>
    <property type="evidence" value="ECO:0007669"/>
    <property type="project" value="UniProtKB-SubCell"/>
</dbReference>
<accession>A0A383D9Q6</accession>
<evidence type="ECO:0000256" key="3">
    <source>
        <dbReference type="ARBA" id="ARBA00022989"/>
    </source>
</evidence>
<name>A0A383D9Q6_9ZZZZ</name>
<evidence type="ECO:0000313" key="7">
    <source>
        <dbReference type="EMBL" id="SVE41202.1"/>
    </source>
</evidence>
<dbReference type="EMBL" id="UINC01215496">
    <property type="protein sequence ID" value="SVE41202.1"/>
    <property type="molecule type" value="Genomic_DNA"/>
</dbReference>
<dbReference type="PANTHER" id="PTHR13439:SF0">
    <property type="entry name" value="TOPOISOMERASE I DAMAGE AFFECTED PROTEIN 4"/>
    <property type="match status" value="1"/>
</dbReference>
<keyword evidence="2 5" id="KW-0812">Transmembrane</keyword>
<organism evidence="7">
    <name type="scientific">marine metagenome</name>
    <dbReference type="NCBI Taxonomy" id="408172"/>
    <lineage>
        <taxon>unclassified sequences</taxon>
        <taxon>metagenomes</taxon>
        <taxon>ecological metagenomes</taxon>
    </lineage>
</organism>
<dbReference type="Pfam" id="PF03798">
    <property type="entry name" value="TRAM_LAG1_CLN8"/>
    <property type="match status" value="1"/>
</dbReference>
<dbReference type="PANTHER" id="PTHR13439">
    <property type="entry name" value="CT120 PROTEIN"/>
    <property type="match status" value="1"/>
</dbReference>
<evidence type="ECO:0000256" key="4">
    <source>
        <dbReference type="ARBA" id="ARBA00023136"/>
    </source>
</evidence>
<evidence type="ECO:0000256" key="2">
    <source>
        <dbReference type="ARBA" id="ARBA00022692"/>
    </source>
</evidence>
<dbReference type="PROSITE" id="PS50922">
    <property type="entry name" value="TLC"/>
    <property type="match status" value="1"/>
</dbReference>
<protein>
    <recommendedName>
        <fullName evidence="6">TLC domain-containing protein</fullName>
    </recommendedName>
</protein>
<dbReference type="GO" id="GO:0055088">
    <property type="term" value="P:lipid homeostasis"/>
    <property type="evidence" value="ECO:0007669"/>
    <property type="project" value="TreeGrafter"/>
</dbReference>
<feature type="transmembrane region" description="Helical" evidence="5">
    <location>
        <begin position="180"/>
        <end position="200"/>
    </location>
</feature>
<evidence type="ECO:0000256" key="1">
    <source>
        <dbReference type="ARBA" id="ARBA00004141"/>
    </source>
</evidence>
<sequence>MNTELSIAAFYYLISQLIFLLSSKFTNFSKRNNIHVASKINSCINAGFAVYYSINYLCGWSKIEDMEQMTLILRGYLIYDTINISYYSNNFDWNSIFVHHLSLFGASYVNLHEQSNAYYLARGLMGEFTNFFLYFGWFLLKFKKDKTKVFKINAYLLIILFFTFRASNFTHLLWEAFRTRGFWTILPIFTLSSLNNFWFYKLAKKGIEMKTTNKITFSTEEKKL</sequence>
<dbReference type="InterPro" id="IPR050846">
    <property type="entry name" value="TLCD"/>
</dbReference>
<proteinExistence type="predicted"/>
<feature type="transmembrane region" description="Helical" evidence="5">
    <location>
        <begin position="6"/>
        <end position="23"/>
    </location>
</feature>
<evidence type="ECO:0000259" key="6">
    <source>
        <dbReference type="PROSITE" id="PS50922"/>
    </source>
</evidence>
<gene>
    <name evidence="7" type="ORF">METZ01_LOCUS494056</name>
</gene>
<feature type="domain" description="TLC" evidence="6">
    <location>
        <begin position="27"/>
        <end position="211"/>
    </location>
</feature>
<evidence type="ECO:0000256" key="5">
    <source>
        <dbReference type="SAM" id="Phobius"/>
    </source>
</evidence>
<feature type="transmembrane region" description="Helical" evidence="5">
    <location>
        <begin position="117"/>
        <end position="140"/>
    </location>
</feature>
<reference evidence="7" key="1">
    <citation type="submission" date="2018-05" db="EMBL/GenBank/DDBJ databases">
        <authorList>
            <person name="Lanie J.A."/>
            <person name="Ng W.-L."/>
            <person name="Kazmierczak K.M."/>
            <person name="Andrzejewski T.M."/>
            <person name="Davidsen T.M."/>
            <person name="Wayne K.J."/>
            <person name="Tettelin H."/>
            <person name="Glass J.I."/>
            <person name="Rusch D."/>
            <person name="Podicherti R."/>
            <person name="Tsui H.-C.T."/>
            <person name="Winkler M.E."/>
        </authorList>
    </citation>
    <scope>NUCLEOTIDE SEQUENCE</scope>
</reference>
<comment type="subcellular location">
    <subcellularLocation>
        <location evidence="1">Membrane</location>
        <topology evidence="1">Multi-pass membrane protein</topology>
    </subcellularLocation>
</comment>
<keyword evidence="3 5" id="KW-1133">Transmembrane helix</keyword>
<dbReference type="AlphaFoldDB" id="A0A383D9Q6"/>
<feature type="transmembrane region" description="Helical" evidence="5">
    <location>
        <begin position="152"/>
        <end position="174"/>
    </location>
</feature>
<dbReference type="GO" id="GO:0005783">
    <property type="term" value="C:endoplasmic reticulum"/>
    <property type="evidence" value="ECO:0007669"/>
    <property type="project" value="TreeGrafter"/>
</dbReference>